<organism evidence="2 3">
    <name type="scientific">Nicotiana attenuata</name>
    <name type="common">Coyote tobacco</name>
    <dbReference type="NCBI Taxonomy" id="49451"/>
    <lineage>
        <taxon>Eukaryota</taxon>
        <taxon>Viridiplantae</taxon>
        <taxon>Streptophyta</taxon>
        <taxon>Embryophyta</taxon>
        <taxon>Tracheophyta</taxon>
        <taxon>Spermatophyta</taxon>
        <taxon>Magnoliopsida</taxon>
        <taxon>eudicotyledons</taxon>
        <taxon>Gunneridae</taxon>
        <taxon>Pentapetalae</taxon>
        <taxon>asterids</taxon>
        <taxon>lamiids</taxon>
        <taxon>Solanales</taxon>
        <taxon>Solanaceae</taxon>
        <taxon>Nicotianoideae</taxon>
        <taxon>Nicotianeae</taxon>
        <taxon>Nicotiana</taxon>
    </lineage>
</organism>
<dbReference type="Proteomes" id="UP000187609">
    <property type="component" value="Unassembled WGS sequence"/>
</dbReference>
<dbReference type="Pfam" id="PF00646">
    <property type="entry name" value="F-box"/>
    <property type="match status" value="1"/>
</dbReference>
<accession>A0A1J6II27</accession>
<dbReference type="PANTHER" id="PTHR35546">
    <property type="entry name" value="F-BOX PROTEIN INTERACTION DOMAIN PROTEIN-RELATED"/>
    <property type="match status" value="1"/>
</dbReference>
<dbReference type="OMA" id="WHDTIYS"/>
<dbReference type="InterPro" id="IPR017451">
    <property type="entry name" value="F-box-assoc_interact_dom"/>
</dbReference>
<gene>
    <name evidence="2" type="ORF">A4A49_32674</name>
</gene>
<dbReference type="SMART" id="SM00256">
    <property type="entry name" value="FBOX"/>
    <property type="match status" value="1"/>
</dbReference>
<keyword evidence="3" id="KW-1185">Reference proteome</keyword>
<dbReference type="InterPro" id="IPR055290">
    <property type="entry name" value="At3g26010-like"/>
</dbReference>
<evidence type="ECO:0000313" key="2">
    <source>
        <dbReference type="EMBL" id="OIT04354.1"/>
    </source>
</evidence>
<comment type="caution">
    <text evidence="2">The sequence shown here is derived from an EMBL/GenBank/DDBJ whole genome shotgun (WGS) entry which is preliminary data.</text>
</comment>
<reference evidence="2" key="1">
    <citation type="submission" date="2016-11" db="EMBL/GenBank/DDBJ databases">
        <title>The genome of Nicotiana attenuata.</title>
        <authorList>
            <person name="Xu S."/>
            <person name="Brockmoeller T."/>
            <person name="Gaquerel E."/>
            <person name="Navarro A."/>
            <person name="Kuhl H."/>
            <person name="Gase K."/>
            <person name="Ling Z."/>
            <person name="Zhou W."/>
            <person name="Kreitzer C."/>
            <person name="Stanke M."/>
            <person name="Tang H."/>
            <person name="Lyons E."/>
            <person name="Pandey P."/>
            <person name="Pandey S.P."/>
            <person name="Timmermann B."/>
            <person name="Baldwin I.T."/>
        </authorList>
    </citation>
    <scope>NUCLEOTIDE SEQUENCE [LARGE SCALE GENOMIC DNA]</scope>
    <source>
        <strain evidence="2">UT</strain>
    </source>
</reference>
<evidence type="ECO:0000259" key="1">
    <source>
        <dbReference type="SMART" id="SM00256"/>
    </source>
</evidence>
<dbReference type="EMBL" id="MJEQ01037185">
    <property type="protein sequence ID" value="OIT04354.1"/>
    <property type="molecule type" value="Genomic_DNA"/>
</dbReference>
<dbReference type="InterPro" id="IPR036047">
    <property type="entry name" value="F-box-like_dom_sf"/>
</dbReference>
<dbReference type="InterPro" id="IPR001810">
    <property type="entry name" value="F-box_dom"/>
</dbReference>
<dbReference type="AlphaFoldDB" id="A0A1J6II27"/>
<dbReference type="Pfam" id="PF08268">
    <property type="entry name" value="FBA_3"/>
    <property type="match status" value="1"/>
</dbReference>
<feature type="domain" description="F-box" evidence="1">
    <location>
        <begin position="28"/>
        <end position="68"/>
    </location>
</feature>
<dbReference type="PANTHER" id="PTHR35546:SF115">
    <property type="entry name" value="F-BOX DOMAIN-CONTAINING PROTEIN"/>
    <property type="match status" value="1"/>
</dbReference>
<name>A0A1J6II27_NICAT</name>
<dbReference type="SUPFAM" id="SSF81383">
    <property type="entry name" value="F-box domain"/>
    <property type="match status" value="1"/>
</dbReference>
<proteinExistence type="predicted"/>
<dbReference type="InterPro" id="IPR013187">
    <property type="entry name" value="F-box-assoc_dom_typ3"/>
</dbReference>
<sequence>MLLSSLQNRVMKKSRSLPNHMPARISGTNESVLTIILLRLPVKSLIIFRRVSKQWSSLISDPYFCHSHTIYSIKKNPSFLSPSGFFIYNSLYNQFLSFSLSRKRSKPSLPSLSFLGQNCKILQSCSGLLLCRLNCGTFCVCNPTTGKFKILPSAKVDGEFSWISPFTLAFDPSRSPNYRVVCFKRIKKESPEPTGSYYFLIFIYLSEMDIWKSSNTFEVNMCPDMAAGIFSNGVVHWACHEQYIRFDMNEEKVMLMRLPFVYVFNNEHSWEIGCLWQWHDTIYSAMKSEENFSLHELDQATLKWIPHKYYLASYSLAKIAYRAVTKEGTEAHKYDRRERKFSVIALVKGDKEKDTAVLIAIFGKVISYNFARRKIKIILDLGLPSDIARDVCCNCLSAYQYVQTLSSV</sequence>
<dbReference type="NCBIfam" id="TIGR01640">
    <property type="entry name" value="F_box_assoc_1"/>
    <property type="match status" value="1"/>
</dbReference>
<dbReference type="Gene3D" id="1.20.1280.50">
    <property type="match status" value="1"/>
</dbReference>
<dbReference type="Gramene" id="OIT04354">
    <property type="protein sequence ID" value="OIT04354"/>
    <property type="gene ID" value="A4A49_32674"/>
</dbReference>
<evidence type="ECO:0000313" key="3">
    <source>
        <dbReference type="Proteomes" id="UP000187609"/>
    </source>
</evidence>
<dbReference type="STRING" id="49451.A0A1J6II27"/>
<protein>
    <submittedName>
        <fullName evidence="2">F-box protein</fullName>
    </submittedName>
</protein>